<dbReference type="WBParaSite" id="jg1278">
    <property type="protein sequence ID" value="jg1278"/>
    <property type="gene ID" value="jg1278"/>
</dbReference>
<proteinExistence type="predicted"/>
<dbReference type="AlphaFoldDB" id="A0A915CUL0"/>
<name>A0A915CUL0_9BILA</name>
<dbReference type="Proteomes" id="UP000887574">
    <property type="component" value="Unplaced"/>
</dbReference>
<keyword evidence="1" id="KW-1185">Reference proteome</keyword>
<organism evidence="1 2">
    <name type="scientific">Ditylenchus dipsaci</name>
    <dbReference type="NCBI Taxonomy" id="166011"/>
    <lineage>
        <taxon>Eukaryota</taxon>
        <taxon>Metazoa</taxon>
        <taxon>Ecdysozoa</taxon>
        <taxon>Nematoda</taxon>
        <taxon>Chromadorea</taxon>
        <taxon>Rhabditida</taxon>
        <taxon>Tylenchina</taxon>
        <taxon>Tylenchomorpha</taxon>
        <taxon>Sphaerularioidea</taxon>
        <taxon>Anguinidae</taxon>
        <taxon>Anguininae</taxon>
        <taxon>Ditylenchus</taxon>
    </lineage>
</organism>
<protein>
    <submittedName>
        <fullName evidence="2">Uncharacterized protein</fullName>
    </submittedName>
</protein>
<sequence>MTHHSRPLYSSSPPTSNLYAHIVDISTVVHLVCLCLLADLCAVAAASSSSNYQINGQKYAQGKQPNVDWVPIVERKSHNNLTTIVLDVFQNAELNDRVTAEKVGRISKMLNTSLEMQEKEMLEAAKSLKALPLNQMPSTTAHVPPLFTHSFIWLYSQFSSF</sequence>
<evidence type="ECO:0000313" key="1">
    <source>
        <dbReference type="Proteomes" id="UP000887574"/>
    </source>
</evidence>
<accession>A0A915CUL0</accession>
<reference evidence="2" key="1">
    <citation type="submission" date="2022-11" db="UniProtKB">
        <authorList>
            <consortium name="WormBaseParasite"/>
        </authorList>
    </citation>
    <scope>IDENTIFICATION</scope>
</reference>
<evidence type="ECO:0000313" key="2">
    <source>
        <dbReference type="WBParaSite" id="jg1278"/>
    </source>
</evidence>